<evidence type="ECO:0000256" key="5">
    <source>
        <dbReference type="SAM" id="Phobius"/>
    </source>
</evidence>
<evidence type="ECO:0000256" key="1">
    <source>
        <dbReference type="ARBA" id="ARBA00023157"/>
    </source>
</evidence>
<feature type="region of interest" description="Disordered" evidence="4">
    <location>
        <begin position="275"/>
        <end position="350"/>
    </location>
</feature>
<dbReference type="SUPFAM" id="SSF57424">
    <property type="entry name" value="LDL receptor-like module"/>
    <property type="match status" value="1"/>
</dbReference>
<dbReference type="OrthoDB" id="6514358at2759"/>
<dbReference type="InterPro" id="IPR035914">
    <property type="entry name" value="Sperma_CUB_dom_sf"/>
</dbReference>
<comment type="caution">
    <text evidence="3">Lacks conserved residue(s) required for the propagation of feature annotation.</text>
</comment>
<feature type="compositionally biased region" description="Low complexity" evidence="4">
    <location>
        <begin position="275"/>
        <end position="307"/>
    </location>
</feature>
<evidence type="ECO:0000313" key="8">
    <source>
        <dbReference type="Proteomes" id="UP000887568"/>
    </source>
</evidence>
<evidence type="ECO:0000259" key="6">
    <source>
        <dbReference type="PROSITE" id="PS01180"/>
    </source>
</evidence>
<evidence type="ECO:0000256" key="2">
    <source>
        <dbReference type="PROSITE-ProRule" id="PRU00059"/>
    </source>
</evidence>
<evidence type="ECO:0000256" key="3">
    <source>
        <dbReference type="PROSITE-ProRule" id="PRU00124"/>
    </source>
</evidence>
<dbReference type="InterPro" id="IPR002172">
    <property type="entry name" value="LDrepeatLR_classA_rpt"/>
</dbReference>
<dbReference type="PANTHER" id="PTHR24652">
    <property type="entry name" value="LOW-DENSITY LIPOPROTEIN RECEPTOR CLASS A DOMAIN-CONTAINING PROTEIN 2"/>
    <property type="match status" value="1"/>
</dbReference>
<keyword evidence="5" id="KW-0472">Membrane</keyword>
<evidence type="ECO:0000256" key="4">
    <source>
        <dbReference type="SAM" id="MobiDB-lite"/>
    </source>
</evidence>
<dbReference type="AlphaFoldDB" id="A0A914AVG2"/>
<dbReference type="PROSITE" id="PS01180">
    <property type="entry name" value="CUB"/>
    <property type="match status" value="1"/>
</dbReference>
<feature type="domain" description="CUB" evidence="6">
    <location>
        <begin position="53"/>
        <end position="173"/>
    </location>
</feature>
<dbReference type="InterPro" id="IPR042333">
    <property type="entry name" value="LRAD2/Mig-13-like"/>
</dbReference>
<keyword evidence="8" id="KW-1185">Reference proteome</keyword>
<dbReference type="PROSITE" id="PS50068">
    <property type="entry name" value="LDLRA_2"/>
    <property type="match status" value="1"/>
</dbReference>
<dbReference type="Proteomes" id="UP000887568">
    <property type="component" value="Unplaced"/>
</dbReference>
<organism evidence="7 8">
    <name type="scientific">Patiria miniata</name>
    <name type="common">Bat star</name>
    <name type="synonym">Asterina miniata</name>
    <dbReference type="NCBI Taxonomy" id="46514"/>
    <lineage>
        <taxon>Eukaryota</taxon>
        <taxon>Metazoa</taxon>
        <taxon>Echinodermata</taxon>
        <taxon>Eleutherozoa</taxon>
        <taxon>Asterozoa</taxon>
        <taxon>Asteroidea</taxon>
        <taxon>Valvatacea</taxon>
        <taxon>Valvatida</taxon>
        <taxon>Asterinidae</taxon>
        <taxon>Patiria</taxon>
    </lineage>
</organism>
<feature type="disulfide bond" evidence="3">
    <location>
        <begin position="189"/>
        <end position="207"/>
    </location>
</feature>
<dbReference type="Gene3D" id="4.10.400.10">
    <property type="entry name" value="Low-density Lipoprotein Receptor"/>
    <property type="match status" value="1"/>
</dbReference>
<sequence>MHKSHLILSAKNRGRQSNMANLQIQRIIAVGFLTVLIGAGNAAHTVVYMDEKCGETIQAGRSGGVVTSLRGTYYENDYNCTITITADIGRQILLTFDRVDIEGTPSGDSGCDGDYLEVYNGTSTILSPVQVICGTSANDIVSFSNSVTLRFKTDPADLLFSTERGFFLSYTSFTTISNFTSCDSGEFKCDNNRCIGATFKNNMYDNCGDNSDEGVFVLTDLDPILTTDSVVFLNVGMIALVAGCIGGAVVMCIGVCCICYFCCKTSRPHQQTSYQVVAQTPRQQQQPPMAMQPTGQPGQQAPYGQPGAYPPGQPAYPPDQQAYPPGQPAYAPDQPAYPPGQPVYPPGQAV</sequence>
<dbReference type="Pfam" id="PF00057">
    <property type="entry name" value="Ldl_recept_a"/>
    <property type="match status" value="1"/>
</dbReference>
<proteinExistence type="predicted"/>
<keyword evidence="5" id="KW-0812">Transmembrane</keyword>
<keyword evidence="1 3" id="KW-1015">Disulfide bond</keyword>
<dbReference type="InterPro" id="IPR000859">
    <property type="entry name" value="CUB_dom"/>
</dbReference>
<dbReference type="SMART" id="SM00192">
    <property type="entry name" value="LDLa"/>
    <property type="match status" value="1"/>
</dbReference>
<feature type="disulfide bond" evidence="2">
    <location>
        <begin position="53"/>
        <end position="80"/>
    </location>
</feature>
<dbReference type="SMART" id="SM00042">
    <property type="entry name" value="CUB"/>
    <property type="match status" value="1"/>
</dbReference>
<dbReference type="RefSeq" id="XP_038067678.1">
    <property type="nucleotide sequence ID" value="XM_038211750.1"/>
</dbReference>
<accession>A0A914AVG2</accession>
<keyword evidence="5" id="KW-1133">Transmembrane helix</keyword>
<dbReference type="CDD" id="cd00112">
    <property type="entry name" value="LDLa"/>
    <property type="match status" value="1"/>
</dbReference>
<dbReference type="OMA" id="PMTIIYH"/>
<name>A0A914AVG2_PATMI</name>
<dbReference type="CDD" id="cd00041">
    <property type="entry name" value="CUB"/>
    <property type="match status" value="1"/>
</dbReference>
<dbReference type="SUPFAM" id="SSF49854">
    <property type="entry name" value="Spermadhesin, CUB domain"/>
    <property type="match status" value="1"/>
</dbReference>
<dbReference type="EnsemblMetazoa" id="XM_038211750.1">
    <property type="protein sequence ID" value="XP_038067678.1"/>
    <property type="gene ID" value="LOC119737413"/>
</dbReference>
<dbReference type="GeneID" id="119737413"/>
<dbReference type="Gene3D" id="2.60.120.290">
    <property type="entry name" value="Spermadhesin, CUB domain"/>
    <property type="match status" value="1"/>
</dbReference>
<dbReference type="InterPro" id="IPR036055">
    <property type="entry name" value="LDL_receptor-like_sf"/>
</dbReference>
<evidence type="ECO:0000313" key="7">
    <source>
        <dbReference type="EnsemblMetazoa" id="XP_038067678.1"/>
    </source>
</evidence>
<protein>
    <recommendedName>
        <fullName evidence="6">CUB domain-containing protein</fullName>
    </recommendedName>
</protein>
<feature type="compositionally biased region" description="Pro residues" evidence="4">
    <location>
        <begin position="308"/>
        <end position="317"/>
    </location>
</feature>
<dbReference type="PANTHER" id="PTHR24652:SF69">
    <property type="entry name" value="CUB DOMAIN-CONTAINING PROTEIN"/>
    <property type="match status" value="1"/>
</dbReference>
<feature type="compositionally biased region" description="Low complexity" evidence="4">
    <location>
        <begin position="318"/>
        <end position="334"/>
    </location>
</feature>
<reference evidence="7" key="1">
    <citation type="submission" date="2022-11" db="UniProtKB">
        <authorList>
            <consortium name="EnsemblMetazoa"/>
        </authorList>
    </citation>
    <scope>IDENTIFICATION</scope>
</reference>
<dbReference type="Pfam" id="PF00431">
    <property type="entry name" value="CUB"/>
    <property type="match status" value="1"/>
</dbReference>
<feature type="compositionally biased region" description="Pro residues" evidence="4">
    <location>
        <begin position="335"/>
        <end position="350"/>
    </location>
</feature>
<feature type="transmembrane region" description="Helical" evidence="5">
    <location>
        <begin position="230"/>
        <end position="263"/>
    </location>
</feature>
<feature type="disulfide bond" evidence="3">
    <location>
        <begin position="182"/>
        <end position="194"/>
    </location>
</feature>